<comment type="similarity">
    <text evidence="2 18">Belongs to the cytochrome c oxidase subunit 2 family.</text>
</comment>
<keyword evidence="10" id="KW-0460">Magnesium</keyword>
<reference evidence="22" key="1">
    <citation type="journal article" date="2015" name="Mol. Biol. Evol.">
        <title>Soup to Tree: The Phylogeny of Beetles Inferred by Mitochondrial Metagenomics of a Bornean Rainforest Sample.</title>
        <authorList>
            <person name="Crampton-Platt A."/>
            <person name="Timmermans M.J."/>
            <person name="Gimmel M.L."/>
            <person name="Kutty S.N."/>
            <person name="Cockerill T.D."/>
            <person name="Vun Khen C."/>
            <person name="Vogler A.P."/>
        </authorList>
    </citation>
    <scope>NUCLEOTIDE SEQUENCE</scope>
</reference>
<dbReference type="GO" id="GO:0005743">
    <property type="term" value="C:mitochondrial inner membrane"/>
    <property type="evidence" value="ECO:0007669"/>
    <property type="project" value="UniProtKB-SubCell"/>
</dbReference>
<dbReference type="InterPro" id="IPR001505">
    <property type="entry name" value="Copper_CuA"/>
</dbReference>
<evidence type="ECO:0000313" key="22">
    <source>
        <dbReference type="EMBL" id="AYR05163.1"/>
    </source>
</evidence>
<dbReference type="Pfam" id="PF00116">
    <property type="entry name" value="COX2"/>
    <property type="match status" value="1"/>
</dbReference>
<name>A0A3G3MEB5_9COLE</name>
<evidence type="ECO:0000256" key="6">
    <source>
        <dbReference type="ARBA" id="ARBA00022660"/>
    </source>
</evidence>
<keyword evidence="14 18" id="KW-0186">Copper</keyword>
<dbReference type="SUPFAM" id="SSF49503">
    <property type="entry name" value="Cupredoxins"/>
    <property type="match status" value="1"/>
</dbReference>
<keyword evidence="5 18" id="KW-0813">Transport</keyword>
<evidence type="ECO:0000256" key="7">
    <source>
        <dbReference type="ARBA" id="ARBA00022692"/>
    </source>
</evidence>
<evidence type="ECO:0000256" key="15">
    <source>
        <dbReference type="ARBA" id="ARBA00023128"/>
    </source>
</evidence>
<organism evidence="22">
    <name type="scientific">Elateridae sp. 1 ACP-2013</name>
    <dbReference type="NCBI Taxonomy" id="1434488"/>
    <lineage>
        <taxon>Eukaryota</taxon>
        <taxon>Metazoa</taxon>
        <taxon>Ecdysozoa</taxon>
        <taxon>Arthropoda</taxon>
        <taxon>Hexapoda</taxon>
        <taxon>Insecta</taxon>
        <taxon>Pterygota</taxon>
        <taxon>Neoptera</taxon>
        <taxon>Endopterygota</taxon>
        <taxon>Coleoptera</taxon>
        <taxon>Polyphaga</taxon>
        <taxon>Elateriformia</taxon>
        <taxon>Elateroidea</taxon>
        <taxon>Elateridae</taxon>
    </lineage>
</organism>
<dbReference type="GO" id="GO:0042773">
    <property type="term" value="P:ATP synthesis coupled electron transport"/>
    <property type="evidence" value="ECO:0007669"/>
    <property type="project" value="TreeGrafter"/>
</dbReference>
<dbReference type="GO" id="GO:0004129">
    <property type="term" value="F:cytochrome-c oxidase activity"/>
    <property type="evidence" value="ECO:0007669"/>
    <property type="project" value="UniProtKB-EC"/>
</dbReference>
<dbReference type="EMBL" id="MH940175">
    <property type="protein sequence ID" value="AYR05163.1"/>
    <property type="molecule type" value="Genomic_DNA"/>
</dbReference>
<evidence type="ECO:0000259" key="21">
    <source>
        <dbReference type="PROSITE" id="PS50999"/>
    </source>
</evidence>
<dbReference type="InterPro" id="IPR011759">
    <property type="entry name" value="Cyt_c_oxidase_su2_TM_dom"/>
</dbReference>
<proteinExistence type="inferred from homology"/>
<dbReference type="GO" id="GO:0005507">
    <property type="term" value="F:copper ion binding"/>
    <property type="evidence" value="ECO:0007669"/>
    <property type="project" value="InterPro"/>
</dbReference>
<evidence type="ECO:0000256" key="19">
    <source>
        <dbReference type="SAM" id="Phobius"/>
    </source>
</evidence>
<keyword evidence="13 19" id="KW-1133">Transmembrane helix</keyword>
<protein>
    <recommendedName>
        <fullName evidence="4 18">Cytochrome c oxidase subunit 2</fullName>
    </recommendedName>
</protein>
<evidence type="ECO:0000256" key="11">
    <source>
        <dbReference type="ARBA" id="ARBA00022967"/>
    </source>
</evidence>
<evidence type="ECO:0000256" key="8">
    <source>
        <dbReference type="ARBA" id="ARBA00022723"/>
    </source>
</evidence>
<dbReference type="Gene3D" id="2.60.40.420">
    <property type="entry name" value="Cupredoxins - blue copper proteins"/>
    <property type="match status" value="1"/>
</dbReference>
<dbReference type="PROSITE" id="PS50999">
    <property type="entry name" value="COX2_TM"/>
    <property type="match status" value="1"/>
</dbReference>
<dbReference type="SUPFAM" id="SSF81464">
    <property type="entry name" value="Cytochrome c oxidase subunit II-like, transmembrane region"/>
    <property type="match status" value="1"/>
</dbReference>
<comment type="subcellular location">
    <subcellularLocation>
        <location evidence="1 18">Mitochondrion inner membrane</location>
        <topology evidence="1 18">Multi-pass membrane protein</topology>
    </subcellularLocation>
</comment>
<evidence type="ECO:0000256" key="16">
    <source>
        <dbReference type="ARBA" id="ARBA00023136"/>
    </source>
</evidence>
<geneLocation type="mitochondrion" evidence="22"/>
<dbReference type="Pfam" id="PF02790">
    <property type="entry name" value="COX2_TM"/>
    <property type="match status" value="1"/>
</dbReference>
<keyword evidence="6 18" id="KW-0679">Respiratory chain</keyword>
<evidence type="ECO:0000256" key="2">
    <source>
        <dbReference type="ARBA" id="ARBA00007866"/>
    </source>
</evidence>
<feature type="domain" description="Cytochrome oxidase subunit II transmembrane region profile" evidence="21">
    <location>
        <begin position="1"/>
        <end position="91"/>
    </location>
</feature>
<dbReference type="Gene3D" id="1.10.287.90">
    <property type="match status" value="1"/>
</dbReference>
<dbReference type="PANTHER" id="PTHR22888">
    <property type="entry name" value="CYTOCHROME C OXIDASE, SUBUNIT II"/>
    <property type="match status" value="1"/>
</dbReference>
<evidence type="ECO:0000256" key="5">
    <source>
        <dbReference type="ARBA" id="ARBA00022448"/>
    </source>
</evidence>
<dbReference type="PANTHER" id="PTHR22888:SF9">
    <property type="entry name" value="CYTOCHROME C OXIDASE SUBUNIT 2"/>
    <property type="match status" value="1"/>
</dbReference>
<dbReference type="AlphaFoldDB" id="A0A3G3MEB5"/>
<keyword evidence="9 18" id="KW-0999">Mitochondrion inner membrane</keyword>
<keyword evidence="16 18" id="KW-0472">Membrane</keyword>
<reference evidence="22" key="2">
    <citation type="submission" date="2018-09" db="EMBL/GenBank/DDBJ databases">
        <authorList>
            <person name="James G."/>
        </authorList>
    </citation>
    <scope>NUCLEOTIDE SEQUENCE</scope>
</reference>
<comment type="cofactor">
    <cofactor evidence="18">
        <name>Cu cation</name>
        <dbReference type="ChEBI" id="CHEBI:23378"/>
    </cofactor>
    <text evidence="18">Binds a copper A center.</text>
</comment>
<dbReference type="FunFam" id="2.60.40.420:FF:000001">
    <property type="entry name" value="Cytochrome c oxidase subunit 2"/>
    <property type="match status" value="1"/>
</dbReference>
<dbReference type="InterPro" id="IPR002429">
    <property type="entry name" value="CcO_II-like_C"/>
</dbReference>
<evidence type="ECO:0000256" key="4">
    <source>
        <dbReference type="ARBA" id="ARBA00015946"/>
    </source>
</evidence>
<dbReference type="PRINTS" id="PR01166">
    <property type="entry name" value="CYCOXIDASEII"/>
</dbReference>
<sequence>MATWLNFETQDSASPLMEQLIYFHDHVMMILLVVTLIVSYIMLSLFSNKYINRFLLEGQTLELIWTVTPAITLIFIALPSLQILYMMDEINYPDLSVKSVGHQWYWSYEFSDFKKIEFDSYMIPTAENKIHGFRLLDVDNRLPLPYKTSLRMLVTSTDVIHAWTIPAMGVKIDATPGRLNQITFLMTRPGVFFGQCSEICGMNHSFMPIVLESISPKSFIEWVKSYS</sequence>
<feature type="domain" description="Cytochrome oxidase subunit II copper A binding" evidence="20">
    <location>
        <begin position="92"/>
        <end position="225"/>
    </location>
</feature>
<feature type="transmembrane region" description="Helical" evidence="19">
    <location>
        <begin position="63"/>
        <end position="87"/>
    </location>
</feature>
<dbReference type="InterPro" id="IPR034210">
    <property type="entry name" value="CcO_II_C"/>
</dbReference>
<dbReference type="InterPro" id="IPR036257">
    <property type="entry name" value="Cyt_c_oxidase_su2_TM_sf"/>
</dbReference>
<accession>A0A3G3MEB5</accession>
<comment type="function">
    <text evidence="18">Component of the cytochrome c oxidase, the last enzyme in the mitochondrial electron transport chain which drives oxidative phosphorylation. The respiratory chain contains 3 multisubunit complexes succinate dehydrogenase (complex II, CII), ubiquinol-cytochrome c oxidoreductase (cytochrome b-c1 complex, complex III, CIII) and cytochrome c oxidase (complex IV, CIV), that cooperate to transfer electrons derived from NADH and succinate to molecular oxygen, creating an electrochemical gradient over the inner membrane that drives transmembrane transport and the ATP synthase. Cytochrome c oxidase is the component of the respiratory chain that catalyzes the reduction of oxygen to water. Electrons originating from reduced cytochrome c in the intermembrane space (IMS) are transferred via the dinuclear copper A center (CU(A)) of subunit 2 and heme A of subunit 1 to the active site in subunit 1, a binuclear center (BNC) formed by heme A3 and copper B (CU(B)). The BNC reduces molecular oxygen to 2 water molecules using 4 electrons from cytochrome c in the IMS and 4 protons from the mitochondrial matrix.</text>
</comment>
<dbReference type="InterPro" id="IPR008972">
    <property type="entry name" value="Cupredoxin"/>
</dbReference>
<evidence type="ECO:0000256" key="12">
    <source>
        <dbReference type="ARBA" id="ARBA00022982"/>
    </source>
</evidence>
<evidence type="ECO:0000256" key="1">
    <source>
        <dbReference type="ARBA" id="ARBA00004448"/>
    </source>
</evidence>
<evidence type="ECO:0000259" key="20">
    <source>
        <dbReference type="PROSITE" id="PS50857"/>
    </source>
</evidence>
<keyword evidence="15 18" id="KW-0496">Mitochondrion</keyword>
<evidence type="ECO:0000256" key="9">
    <source>
        <dbReference type="ARBA" id="ARBA00022792"/>
    </source>
</evidence>
<evidence type="ECO:0000256" key="10">
    <source>
        <dbReference type="ARBA" id="ARBA00022842"/>
    </source>
</evidence>
<dbReference type="CDD" id="cd13912">
    <property type="entry name" value="CcO_II_C"/>
    <property type="match status" value="1"/>
</dbReference>
<evidence type="ECO:0000256" key="13">
    <source>
        <dbReference type="ARBA" id="ARBA00022989"/>
    </source>
</evidence>
<dbReference type="InterPro" id="IPR045187">
    <property type="entry name" value="CcO_II"/>
</dbReference>
<dbReference type="PROSITE" id="PS00078">
    <property type="entry name" value="COX2"/>
    <property type="match status" value="1"/>
</dbReference>
<dbReference type="PROSITE" id="PS50857">
    <property type="entry name" value="COX2_CUA"/>
    <property type="match status" value="1"/>
</dbReference>
<feature type="transmembrane region" description="Helical" evidence="19">
    <location>
        <begin position="20"/>
        <end position="43"/>
    </location>
</feature>
<evidence type="ECO:0000256" key="14">
    <source>
        <dbReference type="ARBA" id="ARBA00023008"/>
    </source>
</evidence>
<evidence type="ECO:0000256" key="17">
    <source>
        <dbReference type="ARBA" id="ARBA00049512"/>
    </source>
</evidence>
<keyword evidence="12 18" id="KW-0249">Electron transport</keyword>
<keyword evidence="7 18" id="KW-0812">Transmembrane</keyword>
<evidence type="ECO:0000256" key="3">
    <source>
        <dbReference type="ARBA" id="ARBA00011164"/>
    </source>
</evidence>
<comment type="catalytic activity">
    <reaction evidence="17">
        <text>4 Fe(II)-[cytochrome c] + O2 + 8 H(+)(in) = 4 Fe(III)-[cytochrome c] + 2 H2O + 4 H(+)(out)</text>
        <dbReference type="Rhea" id="RHEA:11436"/>
        <dbReference type="Rhea" id="RHEA-COMP:10350"/>
        <dbReference type="Rhea" id="RHEA-COMP:14399"/>
        <dbReference type="ChEBI" id="CHEBI:15377"/>
        <dbReference type="ChEBI" id="CHEBI:15378"/>
        <dbReference type="ChEBI" id="CHEBI:15379"/>
        <dbReference type="ChEBI" id="CHEBI:29033"/>
        <dbReference type="ChEBI" id="CHEBI:29034"/>
        <dbReference type="EC" id="7.1.1.9"/>
    </reaction>
    <physiologicalReaction direction="left-to-right" evidence="17">
        <dbReference type="Rhea" id="RHEA:11437"/>
    </physiologicalReaction>
</comment>
<keyword evidence="11" id="KW-1278">Translocase</keyword>
<evidence type="ECO:0000256" key="18">
    <source>
        <dbReference type="RuleBase" id="RU000457"/>
    </source>
</evidence>
<comment type="subunit">
    <text evidence="3">Component of the cytochrome c oxidase (complex IV, CIV), a multisubunit enzyme composed of a catalytic core of 3 subunits and several supernumerary subunits. The complex exists as a monomer or a dimer and forms supercomplexes (SCs) in the inner mitochondrial membrane with ubiquinol-cytochrome c oxidoreductase (cytochrome b-c1 complex, complex III, CIII).</text>
</comment>
<gene>
    <name evidence="22" type="primary">cox2</name>
</gene>
<keyword evidence="8 18" id="KW-0479">Metal-binding</keyword>